<keyword evidence="1" id="KW-0812">Transmembrane</keyword>
<dbReference type="SUPFAM" id="SSF82171">
    <property type="entry name" value="DPP6 N-terminal domain-like"/>
    <property type="match status" value="1"/>
</dbReference>
<name>A0A397S8D6_9MOLU</name>
<dbReference type="InterPro" id="IPR019198">
    <property type="entry name" value="Beta_propeller_containing"/>
</dbReference>
<evidence type="ECO:0000256" key="1">
    <source>
        <dbReference type="SAM" id="Phobius"/>
    </source>
</evidence>
<comment type="caution">
    <text evidence="2">The sequence shown here is derived from an EMBL/GenBank/DDBJ whole genome shotgun (WGS) entry which is preliminary data.</text>
</comment>
<dbReference type="EMBL" id="QXEV01000001">
    <property type="protein sequence ID" value="RIA78554.1"/>
    <property type="molecule type" value="Genomic_DNA"/>
</dbReference>
<dbReference type="AlphaFoldDB" id="A0A397S8D6"/>
<keyword evidence="1" id="KW-0472">Membrane</keyword>
<protein>
    <submittedName>
        <fullName evidence="2">Beta propeller domain-containing protein</fullName>
    </submittedName>
</protein>
<dbReference type="RefSeq" id="WP_119015298.1">
    <property type="nucleotide sequence ID" value="NZ_QXEV01000001.1"/>
</dbReference>
<reference evidence="2 3" key="1">
    <citation type="submission" date="2018-08" db="EMBL/GenBank/DDBJ databases">
        <title>Genomic Encyclopedia of Archaeal and Bacterial Type Strains, Phase II (KMG-II): from individual species to whole genera.</title>
        <authorList>
            <person name="Goeker M."/>
        </authorList>
    </citation>
    <scope>NUCLEOTIDE SEQUENCE [LARGE SCALE GENOMIC DNA]</scope>
    <source>
        <strain evidence="2 3">ATCC 27112</strain>
    </source>
</reference>
<evidence type="ECO:0000313" key="3">
    <source>
        <dbReference type="Proteomes" id="UP000266506"/>
    </source>
</evidence>
<evidence type="ECO:0000313" key="2">
    <source>
        <dbReference type="EMBL" id="RIA78554.1"/>
    </source>
</evidence>
<organism evidence="2 3">
    <name type="scientific">Anaeroplasma bactoclasticum</name>
    <dbReference type="NCBI Taxonomy" id="2088"/>
    <lineage>
        <taxon>Bacteria</taxon>
        <taxon>Bacillati</taxon>
        <taxon>Mycoplasmatota</taxon>
        <taxon>Mollicutes</taxon>
        <taxon>Anaeroplasmatales</taxon>
        <taxon>Anaeroplasmataceae</taxon>
        <taxon>Anaeroplasma</taxon>
    </lineage>
</organism>
<proteinExistence type="predicted"/>
<sequence length="568" mass="65656">MKLNEFNKKLKKEFNENYNSDDSLVVKSKRKRMAIRLIPVYALSLACIAIAIVFGIRYGVSKPVSYEKQDIAQDENYRELSSISFSDLKGYISYERSTQISATVPIDVETTAVAPGSKDLATSYETNNQEEGVIEADIAKFDGKYCYYLYAGYLYIYDLSGNQLVNKVVFTKGAHIYEKMQIYNNRVIIYNYNDLYIYTFDGELKEEIHKHYHLVESRIIDNTLYVIARQFIDVYNDEIESDKIYYDKLTSISFIYSLEKINLDTLEEKEVEFASGYDGIIYMNQNYMVLSNQAYSNSLCKTVTLNSVFNIDLEPIGVFVVEGTILDQYSIDIYQDTLRVVSTLNDSSIEGYVRNELTIFDLKELSTLSCLKEGIGLVGERVKSVTFKDLYCFIVTFRTTDPLYEIDLTDSKNPIIVDALHVEGYSSYLKAFMINDTEYLFGAGYISNQIKYSIYLNDKENTQVGSDYLLLDGEQVNYRYYDGSNWVYSGICDYAVNPHAMFFYLDNEYFYVGAPMNRTLYKIFIVDVNSSTVIEEYKSIETEGETRLFLYQGKVYLPQKDKLIIEDF</sequence>
<gene>
    <name evidence="2" type="ORF">EI71_00115</name>
</gene>
<dbReference type="Pfam" id="PF09826">
    <property type="entry name" value="Beta_propel"/>
    <property type="match status" value="1"/>
</dbReference>
<accession>A0A397S8D6</accession>
<dbReference type="InParanoid" id="A0A397S8D6"/>
<feature type="transmembrane region" description="Helical" evidence="1">
    <location>
        <begin position="37"/>
        <end position="60"/>
    </location>
</feature>
<keyword evidence="3" id="KW-1185">Reference proteome</keyword>
<dbReference type="Proteomes" id="UP000266506">
    <property type="component" value="Unassembled WGS sequence"/>
</dbReference>
<dbReference type="OrthoDB" id="9778998at2"/>
<keyword evidence="1" id="KW-1133">Transmembrane helix</keyword>